<organism evidence="10 11">
    <name type="scientific">Mycena albidolilacea</name>
    <dbReference type="NCBI Taxonomy" id="1033008"/>
    <lineage>
        <taxon>Eukaryota</taxon>
        <taxon>Fungi</taxon>
        <taxon>Dikarya</taxon>
        <taxon>Basidiomycota</taxon>
        <taxon>Agaricomycotina</taxon>
        <taxon>Agaricomycetes</taxon>
        <taxon>Agaricomycetidae</taxon>
        <taxon>Agaricales</taxon>
        <taxon>Marasmiineae</taxon>
        <taxon>Mycenaceae</taxon>
        <taxon>Mycena</taxon>
    </lineage>
</organism>
<dbReference type="Gene3D" id="3.30.160.60">
    <property type="entry name" value="Classic Zinc Finger"/>
    <property type="match status" value="1"/>
</dbReference>
<evidence type="ECO:0000313" key="10">
    <source>
        <dbReference type="EMBL" id="KAJ7301711.1"/>
    </source>
</evidence>
<evidence type="ECO:0000256" key="4">
    <source>
        <dbReference type="ARBA" id="ARBA00023163"/>
    </source>
</evidence>
<accession>A0AAD6YZJ2</accession>
<evidence type="ECO:0000256" key="2">
    <source>
        <dbReference type="ARBA" id="ARBA00022833"/>
    </source>
</evidence>
<feature type="compositionally biased region" description="Low complexity" evidence="7">
    <location>
        <begin position="167"/>
        <end position="176"/>
    </location>
</feature>
<dbReference type="AlphaFoldDB" id="A0AAD6YZJ2"/>
<evidence type="ECO:0000256" key="1">
    <source>
        <dbReference type="ARBA" id="ARBA00022723"/>
    </source>
</evidence>
<evidence type="ECO:0000256" key="7">
    <source>
        <dbReference type="SAM" id="MobiDB-lite"/>
    </source>
</evidence>
<dbReference type="InterPro" id="IPR036864">
    <property type="entry name" value="Zn2-C6_fun-type_DNA-bd_sf"/>
</dbReference>
<keyword evidence="6" id="KW-0863">Zinc-finger</keyword>
<dbReference type="PANTHER" id="PTHR47660:SF2">
    <property type="entry name" value="TRANSCRIPTION FACTOR WITH C2H2 AND ZN(2)-CYS(6) DNA BINDING DOMAIN (EUROFUNG)"/>
    <property type="match status" value="1"/>
</dbReference>
<dbReference type="EMBL" id="JARIHO010000128">
    <property type="protein sequence ID" value="KAJ7301711.1"/>
    <property type="molecule type" value="Genomic_DNA"/>
</dbReference>
<dbReference type="PROSITE" id="PS00028">
    <property type="entry name" value="ZINC_FINGER_C2H2_1"/>
    <property type="match status" value="1"/>
</dbReference>
<dbReference type="SUPFAM" id="SSF57701">
    <property type="entry name" value="Zn2/Cys6 DNA-binding domain"/>
    <property type="match status" value="1"/>
</dbReference>
<keyword evidence="1" id="KW-0479">Metal-binding</keyword>
<dbReference type="GO" id="GO:0006351">
    <property type="term" value="P:DNA-templated transcription"/>
    <property type="evidence" value="ECO:0007669"/>
    <property type="project" value="InterPro"/>
</dbReference>
<evidence type="ECO:0000256" key="6">
    <source>
        <dbReference type="PROSITE-ProRule" id="PRU00042"/>
    </source>
</evidence>
<dbReference type="Gene3D" id="4.10.240.10">
    <property type="entry name" value="Zn(2)-C6 fungal-type DNA-binding domain"/>
    <property type="match status" value="1"/>
</dbReference>
<feature type="domain" description="Zn(2)-C6 fungal-type" evidence="8">
    <location>
        <begin position="91"/>
        <end position="120"/>
    </location>
</feature>
<feature type="region of interest" description="Disordered" evidence="7">
    <location>
        <begin position="129"/>
        <end position="206"/>
    </location>
</feature>
<keyword evidence="5" id="KW-0539">Nucleus</keyword>
<comment type="caution">
    <text evidence="10">The sequence shown here is derived from an EMBL/GenBank/DDBJ whole genome shotgun (WGS) entry which is preliminary data.</text>
</comment>
<feature type="compositionally biased region" description="Low complexity" evidence="7">
    <location>
        <begin position="185"/>
        <end position="205"/>
    </location>
</feature>
<feature type="domain" description="C2H2-type" evidence="9">
    <location>
        <begin position="29"/>
        <end position="56"/>
    </location>
</feature>
<dbReference type="PROSITE" id="PS00463">
    <property type="entry name" value="ZN2_CY6_FUNGAL_1"/>
    <property type="match status" value="1"/>
</dbReference>
<keyword evidence="4" id="KW-0804">Transcription</keyword>
<evidence type="ECO:0000259" key="8">
    <source>
        <dbReference type="PROSITE" id="PS50048"/>
    </source>
</evidence>
<dbReference type="Proteomes" id="UP001218218">
    <property type="component" value="Unassembled WGS sequence"/>
</dbReference>
<protein>
    <submittedName>
        <fullName evidence="10">Uncharacterized protein</fullName>
    </submittedName>
</protein>
<name>A0AAD6YZJ2_9AGAR</name>
<sequence>MPISTIQDAAEKSRMRAHGGNVPSLPQTKCCSLCPAKFTRTTHLNRHLRSHTNERLHRCNLCKSSEFTRSDLLTRHKRTCGQSVNRSRRKSCEACAESKIKCNLQFPCAKCTSRGRECVFQNDPEESRRKCSKRKSKSRSVSESPPLSPSPELPSSSSSPPPEDYSRTPSRSPSSSDINALPDLSLSESGASSEDSSIQSSPRSENFQTFDEQPFSYSFDAVVGGYDPDPLLSPFDPCLFPSTNTSTSGLGLDAALNGDPNTFPHLAVDQGMDLFTSLIRSLPLHPPPPSMLESGHAGRSDLIASLARPLRRTCTVRSSFIVSVNSLAHLLIHFHHTTCSTIVITVHLFFTRFLAQVPLIHAPTWKMADTLPILTRVFYACGALFVKTPEAAAFVESTLAAVTAEIGDEFDRPNADVHLIIGLVLLQMIQVFRSQEGGGATNSTQTQTQHHAMLVTMIRRTNLIHRVASWSAPDCTDPMALDEAWVEWAEFATIKRALLLAYVQSTYLASASPPPTGISISHPELANVPLPCDDALWCAPSAAAWFAAAHTPGLGGLRTRICGVRMRDAIEVLAGPPGTLAYPNVDNADTLPIPSSGLFILIHTILQDISSSNSIALLQRAPPGGWSCFAQPTRPQLSASGEWTLFRAQAALDNWLQMWLRSPEATPTPSLDSYLHVNGAGGEIQKHPHPPFVCNSLPLYWLAQVAIWENSWSGPAFIDIPGYPSFHGRPDYPHPHPLATR</sequence>
<dbReference type="Pfam" id="PF00172">
    <property type="entry name" value="Zn_clus"/>
    <property type="match status" value="1"/>
</dbReference>
<dbReference type="SMART" id="SM00066">
    <property type="entry name" value="GAL4"/>
    <property type="match status" value="1"/>
</dbReference>
<evidence type="ECO:0000259" key="9">
    <source>
        <dbReference type="PROSITE" id="PS50157"/>
    </source>
</evidence>
<dbReference type="GO" id="GO:0000981">
    <property type="term" value="F:DNA-binding transcription factor activity, RNA polymerase II-specific"/>
    <property type="evidence" value="ECO:0007669"/>
    <property type="project" value="InterPro"/>
</dbReference>
<dbReference type="InterPro" id="IPR036236">
    <property type="entry name" value="Znf_C2H2_sf"/>
</dbReference>
<dbReference type="InterPro" id="IPR013087">
    <property type="entry name" value="Znf_C2H2_type"/>
</dbReference>
<dbReference type="GO" id="GO:0003677">
    <property type="term" value="F:DNA binding"/>
    <property type="evidence" value="ECO:0007669"/>
    <property type="project" value="InterPro"/>
</dbReference>
<evidence type="ECO:0000313" key="11">
    <source>
        <dbReference type="Proteomes" id="UP001218218"/>
    </source>
</evidence>
<gene>
    <name evidence="10" type="ORF">DFH08DRAFT_723937</name>
</gene>
<dbReference type="PANTHER" id="PTHR47660">
    <property type="entry name" value="TRANSCRIPTION FACTOR WITH C2H2 AND ZN(2)-CYS(6) DNA BINDING DOMAIN (EUROFUNG)-RELATED-RELATED"/>
    <property type="match status" value="1"/>
</dbReference>
<dbReference type="InterPro" id="IPR007219">
    <property type="entry name" value="XnlR_reg_dom"/>
</dbReference>
<keyword evidence="11" id="KW-1185">Reference proteome</keyword>
<keyword evidence="2" id="KW-0862">Zinc</keyword>
<keyword evidence="3" id="KW-0805">Transcription regulation</keyword>
<reference evidence="10" key="1">
    <citation type="submission" date="2023-03" db="EMBL/GenBank/DDBJ databases">
        <title>Massive genome expansion in bonnet fungi (Mycena s.s.) driven by repeated elements and novel gene families across ecological guilds.</title>
        <authorList>
            <consortium name="Lawrence Berkeley National Laboratory"/>
            <person name="Harder C.B."/>
            <person name="Miyauchi S."/>
            <person name="Viragh M."/>
            <person name="Kuo A."/>
            <person name="Thoen E."/>
            <person name="Andreopoulos B."/>
            <person name="Lu D."/>
            <person name="Skrede I."/>
            <person name="Drula E."/>
            <person name="Henrissat B."/>
            <person name="Morin E."/>
            <person name="Kohler A."/>
            <person name="Barry K."/>
            <person name="LaButti K."/>
            <person name="Morin E."/>
            <person name="Salamov A."/>
            <person name="Lipzen A."/>
            <person name="Mereny Z."/>
            <person name="Hegedus B."/>
            <person name="Baldrian P."/>
            <person name="Stursova M."/>
            <person name="Weitz H."/>
            <person name="Taylor A."/>
            <person name="Grigoriev I.V."/>
            <person name="Nagy L.G."/>
            <person name="Martin F."/>
            <person name="Kauserud H."/>
        </authorList>
    </citation>
    <scope>NUCLEOTIDE SEQUENCE</scope>
    <source>
        <strain evidence="10">CBHHK002</strain>
    </source>
</reference>
<dbReference type="CDD" id="cd00067">
    <property type="entry name" value="GAL4"/>
    <property type="match status" value="1"/>
</dbReference>
<evidence type="ECO:0000256" key="5">
    <source>
        <dbReference type="ARBA" id="ARBA00023242"/>
    </source>
</evidence>
<dbReference type="SUPFAM" id="SSF57667">
    <property type="entry name" value="beta-beta-alpha zinc fingers"/>
    <property type="match status" value="1"/>
</dbReference>
<proteinExistence type="predicted"/>
<evidence type="ECO:0000256" key="3">
    <source>
        <dbReference type="ARBA" id="ARBA00023015"/>
    </source>
</evidence>
<dbReference type="Pfam" id="PF04082">
    <property type="entry name" value="Fungal_trans"/>
    <property type="match status" value="1"/>
</dbReference>
<dbReference type="PROSITE" id="PS50157">
    <property type="entry name" value="ZINC_FINGER_C2H2_2"/>
    <property type="match status" value="1"/>
</dbReference>
<dbReference type="InterPro" id="IPR001138">
    <property type="entry name" value="Zn2Cys6_DnaBD"/>
</dbReference>
<dbReference type="GO" id="GO:0008270">
    <property type="term" value="F:zinc ion binding"/>
    <property type="evidence" value="ECO:0007669"/>
    <property type="project" value="UniProtKB-KW"/>
</dbReference>
<dbReference type="PROSITE" id="PS50048">
    <property type="entry name" value="ZN2_CY6_FUNGAL_2"/>
    <property type="match status" value="1"/>
</dbReference>